<proteinExistence type="predicted"/>
<dbReference type="Proteomes" id="UP000249375">
    <property type="component" value="Chromosome"/>
</dbReference>
<gene>
    <name evidence="1" type="ORF">C7Y71_008735</name>
</gene>
<accession>A0A5P8E7U5</accession>
<dbReference type="RefSeq" id="WP_111898230.1">
    <property type="nucleotide sequence ID" value="NZ_CP033459.1"/>
</dbReference>
<evidence type="ECO:0000313" key="1">
    <source>
        <dbReference type="EMBL" id="QFQ13095.1"/>
    </source>
</evidence>
<organism evidence="1 2">
    <name type="scientific">Pseudoprevotella muciniphila</name>
    <dbReference type="NCBI Taxonomy" id="2133944"/>
    <lineage>
        <taxon>Bacteria</taxon>
        <taxon>Pseudomonadati</taxon>
        <taxon>Bacteroidota</taxon>
        <taxon>Bacteroidia</taxon>
        <taxon>Bacteroidales</taxon>
        <taxon>Prevotellaceae</taxon>
        <taxon>Pseudoprevotella</taxon>
    </lineage>
</organism>
<dbReference type="AlphaFoldDB" id="A0A5P8E7U5"/>
<sequence length="65" mass="7472">MEKNDKQPKGFSEVLDFIENTKDGKFTEGGVSITELMKCTISREEIAYIQNENFQHNEIILYGLS</sequence>
<keyword evidence="2" id="KW-1185">Reference proteome</keyword>
<protein>
    <submittedName>
        <fullName evidence="1">Uncharacterized protein</fullName>
    </submittedName>
</protein>
<reference evidence="1 2" key="1">
    <citation type="submission" date="2018-11" db="EMBL/GenBank/DDBJ databases">
        <authorList>
            <person name="Na S.W."/>
            <person name="Baik M."/>
        </authorList>
    </citation>
    <scope>NUCLEOTIDE SEQUENCE [LARGE SCALE GENOMIC DNA]</scope>
    <source>
        <strain evidence="1 2">E39</strain>
    </source>
</reference>
<dbReference type="KEGG" id="alq:C7Y71_008735"/>
<name>A0A5P8E7U5_9BACT</name>
<evidence type="ECO:0000313" key="2">
    <source>
        <dbReference type="Proteomes" id="UP000249375"/>
    </source>
</evidence>
<dbReference type="EMBL" id="CP033459">
    <property type="protein sequence ID" value="QFQ13095.1"/>
    <property type="molecule type" value="Genomic_DNA"/>
</dbReference>